<dbReference type="InterPro" id="IPR042566">
    <property type="entry name" value="L1_C"/>
</dbReference>
<dbReference type="AlphaFoldDB" id="A0A5G2RH22"/>
<proteinExistence type="inferred from homology"/>
<dbReference type="GO" id="GO:0003727">
    <property type="term" value="F:single-stranded RNA binding"/>
    <property type="evidence" value="ECO:0000318"/>
    <property type="project" value="GO_Central"/>
</dbReference>
<dbReference type="SMR" id="A0A5G2RH22"/>
<evidence type="ECO:0000256" key="1">
    <source>
        <dbReference type="ARBA" id="ARBA00061640"/>
    </source>
</evidence>
<reference evidence="6" key="3">
    <citation type="submission" date="2025-08" db="UniProtKB">
        <authorList>
            <consortium name="Ensembl"/>
        </authorList>
    </citation>
    <scope>IDENTIFICATION</scope>
</reference>
<dbReference type="Bgee" id="ENSSSCG00000044995">
    <property type="expression patterns" value="Expressed in longissimus thoracis muscle"/>
</dbReference>
<dbReference type="GO" id="GO:0032197">
    <property type="term" value="P:retrotransposition"/>
    <property type="evidence" value="ECO:0000318"/>
    <property type="project" value="GO_Central"/>
</dbReference>
<feature type="coiled-coil region" evidence="2">
    <location>
        <begin position="39"/>
        <end position="122"/>
    </location>
</feature>
<feature type="region of interest" description="Disordered" evidence="3">
    <location>
        <begin position="1"/>
        <end position="23"/>
    </location>
</feature>
<feature type="domain" description="L1 transposable element RRM" evidence="4">
    <location>
        <begin position="132"/>
        <end position="227"/>
    </location>
</feature>
<evidence type="ECO:0000313" key="6">
    <source>
        <dbReference type="Ensembl" id="ENSSSCP00000074419.1"/>
    </source>
</evidence>
<dbReference type="Gene3D" id="3.30.70.1820">
    <property type="entry name" value="L1 transposable element, RRM domain"/>
    <property type="match status" value="1"/>
</dbReference>
<dbReference type="InterPro" id="IPR004244">
    <property type="entry name" value="Transposase_22"/>
</dbReference>
<evidence type="ECO:0000259" key="5">
    <source>
        <dbReference type="Pfam" id="PF17490"/>
    </source>
</evidence>
<keyword evidence="2" id="KW-0175">Coiled coil</keyword>
<dbReference type="Pfam" id="PF02994">
    <property type="entry name" value="Transposase_22"/>
    <property type="match status" value="1"/>
</dbReference>
<feature type="domain" description="L1 transposable element dsRBD-like" evidence="5">
    <location>
        <begin position="231"/>
        <end position="293"/>
    </location>
</feature>
<reference evidence="7" key="1">
    <citation type="submission" date="2009-11" db="EMBL/GenBank/DDBJ databases">
        <authorList>
            <consortium name="Porcine genome sequencing project"/>
        </authorList>
    </citation>
    <scope>NUCLEOTIDE SEQUENCE [LARGE SCALE GENOMIC DNA]</scope>
    <source>
        <strain evidence="7">Duroc</strain>
    </source>
</reference>
<evidence type="ECO:0000313" key="7">
    <source>
        <dbReference type="Proteomes" id="UP000008227"/>
    </source>
</evidence>
<dbReference type="Pfam" id="PF17490">
    <property type="entry name" value="Tnp_22_dsRBD"/>
    <property type="match status" value="1"/>
</dbReference>
<dbReference type="GO" id="GO:1990904">
    <property type="term" value="C:ribonucleoprotein complex"/>
    <property type="evidence" value="ECO:0000318"/>
    <property type="project" value="GO_Central"/>
</dbReference>
<evidence type="ECO:0000259" key="4">
    <source>
        <dbReference type="Pfam" id="PF02994"/>
    </source>
</evidence>
<comment type="similarity">
    <text evidence="1">Belongs to the transposase 22 family.</text>
</comment>
<dbReference type="GeneTree" id="ENSGT01150000286982"/>
<protein>
    <recommendedName>
        <fullName evidence="8">L1 transposable element RRM domain-containing protein</fullName>
    </recommendedName>
</protein>
<dbReference type="Gene3D" id="1.20.5.390">
    <property type="entry name" value="L1 transposable element, trimerization domain"/>
    <property type="match status" value="1"/>
</dbReference>
<reference evidence="6" key="4">
    <citation type="submission" date="2025-09" db="UniProtKB">
        <authorList>
            <consortium name="Ensembl"/>
        </authorList>
    </citation>
    <scope>IDENTIFICATION</scope>
</reference>
<dbReference type="InterPro" id="IPR043636">
    <property type="entry name" value="L1_RRM_dom"/>
</dbReference>
<sequence>MKKLRNHSQSNQQENSPKTVNNETDLCSLTDLEFKREIVKILKELREDMNSNADTLRKELENIRRSQEKLEHSFAEMQTELGAVKTRMNNAEERISDMEDRIMEITQSGQQTENQIKKLESNIRDLWDNINRANLHIIGIPEGVEKDKGMENIFEEIITGNFPNLKDTGFKIQEAQRAPNKLNPNRPTPRHIIIKMAKVSDKERILKAAREKQNVTYKGTRIRLSADFSTETLQARREWQEIFKVLKGKNMQPRILYPARISFKIEGEIKIFSIKQKLKEYSNTKPMLKEILNRHFSKEDIQMANKHMIKCSTSLIIREMQIKTTTRYHLTPVRMAITNKSTNNKCWRGCGEKGTLLHCWWECQLVQPLWRTVWRYLRNLYIELPYDPAIPLLGIYPD</sequence>
<dbReference type="PANTHER" id="PTHR11505">
    <property type="entry name" value="L1 TRANSPOSABLE ELEMENT-RELATED"/>
    <property type="match status" value="1"/>
</dbReference>
<dbReference type="InParanoid" id="A0A5G2RH22"/>
<evidence type="ECO:0000256" key="2">
    <source>
        <dbReference type="SAM" id="Coils"/>
    </source>
</evidence>
<dbReference type="SUPFAM" id="SSF57997">
    <property type="entry name" value="Tropomyosin"/>
    <property type="match status" value="1"/>
</dbReference>
<accession>A0A5G2RH22</accession>
<dbReference type="Gene3D" id="3.30.250.20">
    <property type="entry name" value="L1 transposable element, C-terminal domain"/>
    <property type="match status" value="1"/>
</dbReference>
<organism evidence="6 7">
    <name type="scientific">Sus scrofa</name>
    <name type="common">Pig</name>
    <dbReference type="NCBI Taxonomy" id="9823"/>
    <lineage>
        <taxon>Eukaryota</taxon>
        <taxon>Metazoa</taxon>
        <taxon>Chordata</taxon>
        <taxon>Craniata</taxon>
        <taxon>Vertebrata</taxon>
        <taxon>Euteleostomi</taxon>
        <taxon>Mammalia</taxon>
        <taxon>Eutheria</taxon>
        <taxon>Laurasiatheria</taxon>
        <taxon>Artiodactyla</taxon>
        <taxon>Suina</taxon>
        <taxon>Suidae</taxon>
        <taxon>Sus</taxon>
    </lineage>
</organism>
<dbReference type="Ensembl" id="ENSSSCT00000079339.1">
    <property type="protein sequence ID" value="ENSSSCP00000074419.1"/>
    <property type="gene ID" value="ENSSSCG00000044995.1"/>
</dbReference>
<evidence type="ECO:0000256" key="3">
    <source>
        <dbReference type="SAM" id="MobiDB-lite"/>
    </source>
</evidence>
<dbReference type="Proteomes" id="UP000008227">
    <property type="component" value="Chromosome 13"/>
</dbReference>
<reference evidence="6" key="2">
    <citation type="journal article" date="2020" name="Gigascience">
        <title>An improved pig reference genome sequence to enable pig genetics and genomics research.</title>
        <authorList>
            <person name="Warr A."/>
            <person name="Affara N."/>
            <person name="Aken B."/>
            <person name="Beiki H."/>
            <person name="Bickhart D.M."/>
            <person name="Billis K."/>
            <person name="Chow W."/>
            <person name="Eory L."/>
            <person name="Finlayson H.A."/>
            <person name="Flicek P."/>
            <person name="Giron C.G."/>
            <person name="Griffin D.K."/>
            <person name="Hall R."/>
            <person name="Hannum G."/>
            <person name="Hourlier T."/>
            <person name="Howe K."/>
            <person name="Hume D.A."/>
            <person name="Izuogu O."/>
            <person name="Kim K."/>
            <person name="Koren S."/>
            <person name="Liu H."/>
            <person name="Manchanda N."/>
            <person name="Martin F.J."/>
            <person name="Nonneman D.J."/>
            <person name="O'Connor R.E."/>
            <person name="Phillippy A.M."/>
            <person name="Rohrer G.A."/>
            <person name="Rosen B.D."/>
            <person name="Rund L.A."/>
            <person name="Sargent C.A."/>
            <person name="Schook L.B."/>
            <person name="Schroeder S.G."/>
            <person name="Schwartz A.S."/>
            <person name="Skinner B.M."/>
            <person name="Talbot R."/>
            <person name="Tseng E."/>
            <person name="Tuggle C.K."/>
            <person name="Watson M."/>
            <person name="Smith T.P.L."/>
            <person name="Archibald A.L."/>
        </authorList>
    </citation>
    <scope>NUCLEOTIDE SEQUENCE [LARGE SCALE GENOMIC DNA]</scope>
    <source>
        <strain evidence="6">Duroc</strain>
    </source>
</reference>
<name>A0A5G2RH22_PIG</name>
<dbReference type="FunFam" id="3.30.70.1820:FF:000002">
    <property type="entry name" value="LINE-1 retrotransposable element ORF1 protein"/>
    <property type="match status" value="1"/>
</dbReference>
<feature type="compositionally biased region" description="Polar residues" evidence="3">
    <location>
        <begin position="7"/>
        <end position="23"/>
    </location>
</feature>
<keyword evidence="7" id="KW-1185">Reference proteome</keyword>
<evidence type="ECO:0008006" key="8">
    <source>
        <dbReference type="Google" id="ProtNLM"/>
    </source>
</evidence>
<dbReference type="InterPro" id="IPR035300">
    <property type="entry name" value="L1_dsRBD"/>
</dbReference>